<evidence type="ECO:0000313" key="2">
    <source>
        <dbReference type="Proteomes" id="UP000829817"/>
    </source>
</evidence>
<protein>
    <submittedName>
        <fullName evidence="1">Uncharacterized protein</fullName>
    </submittedName>
</protein>
<dbReference type="EMBL" id="CP091508">
    <property type="protein sequence ID" value="UOO81703.1"/>
    <property type="molecule type" value="Genomic_DNA"/>
</dbReference>
<proteinExistence type="predicted"/>
<reference evidence="1 2" key="1">
    <citation type="journal article" date="2022" name="Res Sq">
        <title>Evolution of multicellular longitudinally dividing oral cavity symbionts (Neisseriaceae).</title>
        <authorList>
            <person name="Nyongesa S."/>
            <person name="Weber P."/>
            <person name="Bernet E."/>
            <person name="Pullido F."/>
            <person name="Nieckarz M."/>
            <person name="Delaby M."/>
            <person name="Nieves C."/>
            <person name="Viehboeck T."/>
            <person name="Krause N."/>
            <person name="Rivera-Millot A."/>
            <person name="Nakamura A."/>
            <person name="Vischer N."/>
            <person name="VanNieuwenhze M."/>
            <person name="Brun Y."/>
            <person name="Cava F."/>
            <person name="Bulgheresi S."/>
            <person name="Veyrier F."/>
        </authorList>
    </citation>
    <scope>NUCLEOTIDE SEQUENCE [LARGE SCALE GENOMIC DNA]</scope>
    <source>
        <strain evidence="1 2">CCUG 63373m</strain>
    </source>
</reference>
<name>A0ABY4DTH4_9NEIS</name>
<keyword evidence="2" id="KW-1185">Reference proteome</keyword>
<dbReference type="RefSeq" id="WP_244784973.1">
    <property type="nucleotide sequence ID" value="NZ_CP091508.1"/>
</dbReference>
<sequence length="190" mass="22541">MSHAFTQSLSYYLECFDRLNCAKHRILGVAPHKPILLLSIIRLFEHGSIRGCEIEISDELEAMFYQVWQEYVHTRHHARFALPFYHMQTEPFWFLNINEPHRLLAQQKDQMRYIKQLKKAVHSASIDDALADYLADERNRDILREFLVVRYFSPPKLEQQQASDSNVQDFIKHLMFVLPKRAERLVLKAA</sequence>
<organism evidence="1 2">
    <name type="scientific">Uruburuella testudinis</name>
    <dbReference type="NCBI Taxonomy" id="1282863"/>
    <lineage>
        <taxon>Bacteria</taxon>
        <taxon>Pseudomonadati</taxon>
        <taxon>Pseudomonadota</taxon>
        <taxon>Betaproteobacteria</taxon>
        <taxon>Neisseriales</taxon>
        <taxon>Neisseriaceae</taxon>
        <taxon>Uruburuella</taxon>
    </lineage>
</organism>
<gene>
    <name evidence="1" type="ORF">LVJ83_12385</name>
</gene>
<accession>A0ABY4DTH4</accession>
<dbReference type="Proteomes" id="UP000829817">
    <property type="component" value="Chromosome"/>
</dbReference>
<evidence type="ECO:0000313" key="1">
    <source>
        <dbReference type="EMBL" id="UOO81703.1"/>
    </source>
</evidence>